<dbReference type="OMA" id="PWLANGD"/>
<organism evidence="8 9">
    <name type="scientific">Nosema bombycis (strain CQ1 / CVCC 102059)</name>
    <name type="common">Microsporidian parasite</name>
    <name type="synonym">Pebrine of silkworm</name>
    <dbReference type="NCBI Taxonomy" id="578461"/>
    <lineage>
        <taxon>Eukaryota</taxon>
        <taxon>Fungi</taxon>
        <taxon>Fungi incertae sedis</taxon>
        <taxon>Microsporidia</taxon>
        <taxon>Nosematidae</taxon>
        <taxon>Nosema</taxon>
    </lineage>
</organism>
<protein>
    <submittedName>
        <fullName evidence="8">Endonuclease</fullName>
    </submittedName>
</protein>
<dbReference type="PANTHER" id="PTHR12302">
    <property type="entry name" value="EBNA2 BINDING PROTEIN P100"/>
    <property type="match status" value="1"/>
</dbReference>
<feature type="domain" description="TNase-like" evidence="7">
    <location>
        <begin position="48"/>
        <end position="194"/>
    </location>
</feature>
<keyword evidence="2" id="KW-0540">Nuclease</keyword>
<evidence type="ECO:0000313" key="8">
    <source>
        <dbReference type="EMBL" id="EOB13007.1"/>
    </source>
</evidence>
<dbReference type="STRING" id="578461.R0KS22"/>
<dbReference type="PANTHER" id="PTHR12302:SF3">
    <property type="entry name" value="SERINE_THREONINE-PROTEIN KINASE 31"/>
    <property type="match status" value="1"/>
</dbReference>
<keyword evidence="4" id="KW-0378">Hydrolase</keyword>
<proteinExistence type="inferred from homology"/>
<evidence type="ECO:0000256" key="5">
    <source>
        <dbReference type="ARBA" id="ARBA00022837"/>
    </source>
</evidence>
<keyword evidence="9" id="KW-1185">Reference proteome</keyword>
<dbReference type="SUPFAM" id="SSF50199">
    <property type="entry name" value="Staphylococcal nuclease"/>
    <property type="match status" value="1"/>
</dbReference>
<dbReference type="GO" id="GO:0004519">
    <property type="term" value="F:endonuclease activity"/>
    <property type="evidence" value="ECO:0007669"/>
    <property type="project" value="UniProtKB-KW"/>
</dbReference>
<keyword evidence="6" id="KW-1133">Transmembrane helix</keyword>
<comment type="similarity">
    <text evidence="1">Belongs to the LCL3 family.</text>
</comment>
<sequence>MERINFFRPDYVLVSFITLIIAYIIRKIYTKNIRIRTTTDLPRNYLNLQITGIVTSVSDGDGFKLFHTPFLRSSQHKSSDQKLNIRLAGIDAPETRYFNTPQQPFAAEAKEFLGRLLLNKTVKIKILGIDRYNRILAVVFLGGFCNRVNVNLRLIEEGYACVYIGRDGVYGEYKEKMIDAQKEAQKKKKGMWSLSNVVLPMDHKKAFKNKKKAIK</sequence>
<gene>
    <name evidence="8" type="ORF">NBO_261g0001</name>
</gene>
<evidence type="ECO:0000256" key="6">
    <source>
        <dbReference type="SAM" id="Phobius"/>
    </source>
</evidence>
<accession>R0KS22</accession>
<dbReference type="GO" id="GO:0016787">
    <property type="term" value="F:hydrolase activity"/>
    <property type="evidence" value="ECO:0007669"/>
    <property type="project" value="UniProtKB-KW"/>
</dbReference>
<evidence type="ECO:0000256" key="4">
    <source>
        <dbReference type="ARBA" id="ARBA00022801"/>
    </source>
</evidence>
<dbReference type="SMART" id="SM00318">
    <property type="entry name" value="SNc"/>
    <property type="match status" value="1"/>
</dbReference>
<keyword evidence="5" id="KW-0106">Calcium</keyword>
<dbReference type="GO" id="GO:0005737">
    <property type="term" value="C:cytoplasm"/>
    <property type="evidence" value="ECO:0007669"/>
    <property type="project" value="TreeGrafter"/>
</dbReference>
<dbReference type="AlphaFoldDB" id="R0KS22"/>
<keyword evidence="6" id="KW-0472">Membrane</keyword>
<evidence type="ECO:0000256" key="1">
    <source>
        <dbReference type="ARBA" id="ARBA00005435"/>
    </source>
</evidence>
<dbReference type="Gene3D" id="2.40.50.90">
    <property type="match status" value="1"/>
</dbReference>
<dbReference type="InterPro" id="IPR035437">
    <property type="entry name" value="SNase_OB-fold_sf"/>
</dbReference>
<feature type="transmembrane region" description="Helical" evidence="6">
    <location>
        <begin position="6"/>
        <end position="25"/>
    </location>
</feature>
<keyword evidence="6" id="KW-0812">Transmembrane</keyword>
<dbReference type="OrthoDB" id="430293at2759"/>
<dbReference type="Proteomes" id="UP000016927">
    <property type="component" value="Unassembled WGS sequence"/>
</dbReference>
<dbReference type="Pfam" id="PF00565">
    <property type="entry name" value="SNase"/>
    <property type="match status" value="1"/>
</dbReference>
<evidence type="ECO:0000313" key="9">
    <source>
        <dbReference type="Proteomes" id="UP000016927"/>
    </source>
</evidence>
<name>R0KS22_NOSB1</name>
<dbReference type="PROSITE" id="PS50830">
    <property type="entry name" value="TNASE_3"/>
    <property type="match status" value="1"/>
</dbReference>
<reference evidence="8 9" key="1">
    <citation type="journal article" date="2013" name="BMC Genomics">
        <title>Comparative genomics of parasitic silkworm microsporidia reveal an association between genome expansion and host adaptation.</title>
        <authorList>
            <person name="Pan G."/>
            <person name="Xu J."/>
            <person name="Li T."/>
            <person name="Xia Q."/>
            <person name="Liu S.L."/>
            <person name="Zhang G."/>
            <person name="Li S."/>
            <person name="Li C."/>
            <person name="Liu H."/>
            <person name="Yang L."/>
            <person name="Liu T."/>
            <person name="Zhang X."/>
            <person name="Wu Z."/>
            <person name="Fan W."/>
            <person name="Dang X."/>
            <person name="Xiang H."/>
            <person name="Tao M."/>
            <person name="Li Y."/>
            <person name="Hu J."/>
            <person name="Li Z."/>
            <person name="Lin L."/>
            <person name="Luo J."/>
            <person name="Geng L."/>
            <person name="Wang L."/>
            <person name="Long M."/>
            <person name="Wan Y."/>
            <person name="He N."/>
            <person name="Zhang Z."/>
            <person name="Lu C."/>
            <person name="Keeling P.J."/>
            <person name="Wang J."/>
            <person name="Xiang Z."/>
            <person name="Zhou Z."/>
        </authorList>
    </citation>
    <scope>NUCLEOTIDE SEQUENCE [LARGE SCALE GENOMIC DNA]</scope>
    <source>
        <strain evidence="9">CQ1 / CVCC 102059</strain>
    </source>
</reference>
<dbReference type="EMBL" id="KB909169">
    <property type="protein sequence ID" value="EOB13007.1"/>
    <property type="molecule type" value="Genomic_DNA"/>
</dbReference>
<dbReference type="InterPro" id="IPR016071">
    <property type="entry name" value="Staphylococal_nuclease_OB-fold"/>
</dbReference>
<dbReference type="VEuPathDB" id="MicrosporidiaDB:NBO_261g0001"/>
<evidence type="ECO:0000256" key="3">
    <source>
        <dbReference type="ARBA" id="ARBA00022759"/>
    </source>
</evidence>
<evidence type="ECO:0000259" key="7">
    <source>
        <dbReference type="PROSITE" id="PS50830"/>
    </source>
</evidence>
<keyword evidence="3 8" id="KW-0255">Endonuclease</keyword>
<dbReference type="HOGENOM" id="CLU_046484_0_0_1"/>
<evidence type="ECO:0000256" key="2">
    <source>
        <dbReference type="ARBA" id="ARBA00022722"/>
    </source>
</evidence>